<feature type="signal peptide" evidence="7">
    <location>
        <begin position="1"/>
        <end position="19"/>
    </location>
</feature>
<feature type="binding site" evidence="6">
    <location>
        <position position="348"/>
    </location>
    <ligand>
        <name>Ca(2+)</name>
        <dbReference type="ChEBI" id="CHEBI:29108"/>
    </ligand>
</feature>
<dbReference type="InterPro" id="IPR002692">
    <property type="entry name" value="S45"/>
</dbReference>
<comment type="caution">
    <text evidence="8">The sequence shown here is derived from an EMBL/GenBank/DDBJ whole genome shotgun (WGS) entry which is preliminary data.</text>
</comment>
<dbReference type="PANTHER" id="PTHR34218">
    <property type="entry name" value="PEPTIDASE S45 PENICILLIN AMIDASE"/>
    <property type="match status" value="1"/>
</dbReference>
<dbReference type="SUPFAM" id="SSF56235">
    <property type="entry name" value="N-terminal nucleophile aminohydrolases (Ntn hydrolases)"/>
    <property type="match status" value="1"/>
</dbReference>
<evidence type="ECO:0000256" key="7">
    <source>
        <dbReference type="SAM" id="SignalP"/>
    </source>
</evidence>
<dbReference type="Proteomes" id="UP000238375">
    <property type="component" value="Unassembled WGS sequence"/>
</dbReference>
<feature type="binding site" evidence="6">
    <location>
        <position position="180"/>
    </location>
    <ligand>
        <name>Ca(2+)</name>
        <dbReference type="ChEBI" id="CHEBI:29108"/>
    </ligand>
</feature>
<gene>
    <name evidence="8" type="ORF">CLV58_14029</name>
</gene>
<feature type="binding site" evidence="6">
    <location>
        <position position="351"/>
    </location>
    <ligand>
        <name>Ca(2+)</name>
        <dbReference type="ChEBI" id="CHEBI:29108"/>
    </ligand>
</feature>
<dbReference type="Gene3D" id="1.10.1400.10">
    <property type="match status" value="1"/>
</dbReference>
<comment type="cofactor">
    <cofactor evidence="6">
        <name>Ca(2+)</name>
        <dbReference type="ChEBI" id="CHEBI:29108"/>
    </cofactor>
    <text evidence="6">Binds 1 Ca(2+) ion per dimer.</text>
</comment>
<keyword evidence="6" id="KW-0479">Metal-binding</keyword>
<dbReference type="CDD" id="cd03747">
    <property type="entry name" value="Ntn_PGA_like"/>
    <property type="match status" value="1"/>
</dbReference>
<dbReference type="InterPro" id="IPR014395">
    <property type="entry name" value="Pen/GL7ACA/AHL_acylase"/>
</dbReference>
<comment type="similarity">
    <text evidence="1">Belongs to the peptidase S45 family.</text>
</comment>
<keyword evidence="6" id="KW-0106">Calcium</keyword>
<dbReference type="GO" id="GO:0046872">
    <property type="term" value="F:metal ion binding"/>
    <property type="evidence" value="ECO:0007669"/>
    <property type="project" value="UniProtKB-KW"/>
</dbReference>
<dbReference type="PANTHER" id="PTHR34218:SF3">
    <property type="entry name" value="ACYL-HOMOSERINE LACTONE ACYLASE PVDQ"/>
    <property type="match status" value="1"/>
</dbReference>
<keyword evidence="9" id="KW-1185">Reference proteome</keyword>
<feature type="active site" description="Nucleophile" evidence="5">
    <location>
        <position position="276"/>
    </location>
</feature>
<dbReference type="GO" id="GO:0017000">
    <property type="term" value="P:antibiotic biosynthetic process"/>
    <property type="evidence" value="ECO:0007669"/>
    <property type="project" value="InterPro"/>
</dbReference>
<evidence type="ECO:0000256" key="1">
    <source>
        <dbReference type="ARBA" id="ARBA00006586"/>
    </source>
</evidence>
<protein>
    <submittedName>
        <fullName evidence="8">Penicillin amidase</fullName>
    </submittedName>
</protein>
<dbReference type="OrthoDB" id="9759796at2"/>
<dbReference type="InterPro" id="IPR023343">
    <property type="entry name" value="Penicillin_amidase_dom1"/>
</dbReference>
<name>A0A2T0RSP6_9BACT</name>
<dbReference type="GO" id="GO:0016811">
    <property type="term" value="F:hydrolase activity, acting on carbon-nitrogen (but not peptide) bonds, in linear amides"/>
    <property type="evidence" value="ECO:0007669"/>
    <property type="project" value="InterPro"/>
</dbReference>
<feature type="chain" id="PRO_5015405283" evidence="7">
    <location>
        <begin position="20"/>
        <end position="814"/>
    </location>
</feature>
<organism evidence="8 9">
    <name type="scientific">Spirosoma oryzae</name>
    <dbReference type="NCBI Taxonomy" id="1469603"/>
    <lineage>
        <taxon>Bacteria</taxon>
        <taxon>Pseudomonadati</taxon>
        <taxon>Bacteroidota</taxon>
        <taxon>Cytophagia</taxon>
        <taxon>Cytophagales</taxon>
        <taxon>Cytophagaceae</taxon>
        <taxon>Spirosoma</taxon>
    </lineage>
</organism>
<evidence type="ECO:0000256" key="3">
    <source>
        <dbReference type="ARBA" id="ARBA00022801"/>
    </source>
</evidence>
<evidence type="ECO:0000313" key="8">
    <source>
        <dbReference type="EMBL" id="PRY24130.1"/>
    </source>
</evidence>
<dbReference type="AlphaFoldDB" id="A0A2T0RSP6"/>
<evidence type="ECO:0000256" key="4">
    <source>
        <dbReference type="ARBA" id="ARBA00023145"/>
    </source>
</evidence>
<keyword evidence="2 7" id="KW-0732">Signal</keyword>
<keyword evidence="3" id="KW-0378">Hydrolase</keyword>
<proteinExistence type="inferred from homology"/>
<dbReference type="InterPro" id="IPR043146">
    <property type="entry name" value="Penicillin_amidase_N_B-knob"/>
</dbReference>
<dbReference type="Gene3D" id="1.10.439.10">
    <property type="entry name" value="Penicillin Amidohydrolase, domain 1"/>
    <property type="match status" value="1"/>
</dbReference>
<evidence type="ECO:0000256" key="2">
    <source>
        <dbReference type="ARBA" id="ARBA00022729"/>
    </source>
</evidence>
<accession>A0A2T0RSP6</accession>
<dbReference type="InterPro" id="IPR029055">
    <property type="entry name" value="Ntn_hydrolases_N"/>
</dbReference>
<dbReference type="EMBL" id="PVTE01000040">
    <property type="protein sequence ID" value="PRY24130.1"/>
    <property type="molecule type" value="Genomic_DNA"/>
</dbReference>
<dbReference type="PIRSF" id="PIRSF001227">
    <property type="entry name" value="Pen_acylase"/>
    <property type="match status" value="1"/>
</dbReference>
<dbReference type="InterPro" id="IPR043147">
    <property type="entry name" value="Penicillin_amidase_A-knob"/>
</dbReference>
<evidence type="ECO:0000256" key="5">
    <source>
        <dbReference type="PIRSR" id="PIRSR001227-1"/>
    </source>
</evidence>
<keyword evidence="4" id="KW-0865">Zymogen</keyword>
<dbReference type="Gene3D" id="2.30.120.10">
    <property type="match status" value="1"/>
</dbReference>
<dbReference type="Pfam" id="PF01804">
    <property type="entry name" value="Penicil_amidase"/>
    <property type="match status" value="1"/>
</dbReference>
<sequence length="814" mass="91417">MPALRYLVVCLLLSGPLFGQSRTATSKTVLSARKGLQQPVEVIRDRWGVNHIYAKNEHDLFYTQGYLAAKDRLFQLEMWRRQATGTVAELLGPQEVKRDIGTRLFRFRGNLNQELLHYHPHGPQIVGAFVEGINAYVTEITKTPEKLPFEFRVLNMTPGLWTPEVVVSRHQGLLGNVREELKYGRLVSLIGADKVRELNWFHPVANPTQPDLTLRVDGTQLFQPILDLYEAFRLPLKYQGRLAKADEDEAALTPGANGNTDEIDRWFEIEKQYTGSNNWVISGDKSVSGYPMLANDPHRSQSTPSLRYWAHLNAPGWNVIGAGEPTLPGISIGHNDYGAWGLTIFETDNEDLYVYETNPANPNQYRYKGQWVSMRVLTETIPVKGAQAVTATLKYTRHGPVVYGDTKNHRAYAVRAAWLETGCAPYLASLRMNQSRSWAEFRQACSYSRIPGENMIWAERPSATKPGTIGWQAVGLSPIRKNFSGLVPVPGDGRYEWGGYLPIQQLPNKLNPPEGYVVTANNNLTPVDFPHRNAIGWTWASPNRADRIEEVLNDGKRKNLVDFMALQADYLSLTARTLVPLLQNLSSPEGRTEQAIGYLRKWDFRLDPSSVAASIYVAWAGQLKQALARQTIPEKARPYLTSLPTKRVIDWLVTPGLMPGSSGDPVAYRDSLLLATLDKAVAELDNRLGNDMDEWQYGQRRNKHILITHPLSDMVDKAMRDKINLGPVARGGYGETVNATANDLNQTHGATFRILIDTEDWDKTLGINSPGQSGDPDSPHYRDLFPIWAENGYFPVFFSKDKIKAVAEQTTILK</sequence>
<dbReference type="RefSeq" id="WP_106140788.1">
    <property type="nucleotide sequence ID" value="NZ_PVTE01000040.1"/>
</dbReference>
<dbReference type="Gene3D" id="3.60.20.10">
    <property type="entry name" value="Glutamine Phosphoribosylpyrophosphate, subunit 1, domain 1"/>
    <property type="match status" value="1"/>
</dbReference>
<evidence type="ECO:0000256" key="6">
    <source>
        <dbReference type="PIRSR" id="PIRSR001227-2"/>
    </source>
</evidence>
<evidence type="ECO:0000313" key="9">
    <source>
        <dbReference type="Proteomes" id="UP000238375"/>
    </source>
</evidence>
<reference evidence="8 9" key="1">
    <citation type="submission" date="2018-03" db="EMBL/GenBank/DDBJ databases">
        <title>Genomic Encyclopedia of Archaeal and Bacterial Type Strains, Phase II (KMG-II): from individual species to whole genera.</title>
        <authorList>
            <person name="Goeker M."/>
        </authorList>
    </citation>
    <scope>NUCLEOTIDE SEQUENCE [LARGE SCALE GENOMIC DNA]</scope>
    <source>
        <strain evidence="8 9">DSM 28354</strain>
    </source>
</reference>